<accession>A0ABU4WI06</accession>
<evidence type="ECO:0000256" key="1">
    <source>
        <dbReference type="PROSITE-ProRule" id="PRU00339"/>
    </source>
</evidence>
<sequence>MEEEATISLSINATVREKDSGRSVASLEDTSIEVKLVFDEVPFEKRLELAKKNDAESIIMLAWRYYHGISVEKNFEKSLEYCKILQKLGRHDLNSLKSTLEMQILIRDALKNGKERAVIEAQSGNAISAYAVGALYFMGKDGFEKNNQKAKEFLSLACKSGYAKSYLIYSYVLFSLNEKVEGMRFLKKAAENKSDLEACCMLAWHRINNSSDKKEQEALFNELLELANKGNDMAMAYIGNFYSNGRFVEKNEELGLKFFKDAAMQGGDPYIMSLIDFYERHSMRDEALKFARKSYAFDCKPAIEYLCSKLISEKINKVQAEKQIELNKLKERAENGDISAMIELAKKSNRKEAMRLYKKAASANSDKDALQCIFELWLEDFDPKNDLKDFKKFYKMAIDKKVFYACFVKAKLAEKGMIKSSKKTTPIKLYEFGYENGSGECAYELFRKQIAGKTFDVKKIVEYLKFAAEKNVPKALCDYGNLLLHGGLSGVEKNEEYGISLLKRAAEAENIKALEVLSKYYLQKKNVGEAEKYLRKAALLGSVKSIKNLGILYVSQKKYKEAMRRFNNCMNLGDFSAAVDISRMYYNGWGVEASEEMALVYLFVGAKKGDVESLLQYAHLLVYSENPKIRDVENGLKIFRFLFPIYEEKMSDISFFLVKNLTVLEKPQSEIYAIAKVAKNKGVDSEYIVSCVAHFEEKVINPENRAEFETCVKELEKEFTNETKKTTFNLPIVPAIEEYFDKNTKNNAPKNSEKSN</sequence>
<name>A0ABU4WI06_9BACT</name>
<protein>
    <recommendedName>
        <fullName evidence="4">Sel1 repeat protein</fullName>
    </recommendedName>
</protein>
<dbReference type="SUPFAM" id="SSF81901">
    <property type="entry name" value="HCP-like"/>
    <property type="match status" value="2"/>
</dbReference>
<evidence type="ECO:0008006" key="4">
    <source>
        <dbReference type="Google" id="ProtNLM"/>
    </source>
</evidence>
<organism evidence="2 3">
    <name type="scientific">Intestinicryptomonas porci</name>
    <dbReference type="NCBI Taxonomy" id="2926320"/>
    <lineage>
        <taxon>Bacteria</taxon>
        <taxon>Pseudomonadati</taxon>
        <taxon>Verrucomicrobiota</taxon>
        <taxon>Opitutia</taxon>
        <taxon>Opitutales</taxon>
        <taxon>Intestinicryptomonaceae</taxon>
        <taxon>Intestinicryptomonas</taxon>
    </lineage>
</organism>
<dbReference type="Gene3D" id="1.25.40.10">
    <property type="entry name" value="Tetratricopeptide repeat domain"/>
    <property type="match status" value="3"/>
</dbReference>
<proteinExistence type="predicted"/>
<dbReference type="PANTHER" id="PTHR11102">
    <property type="entry name" value="SEL-1-LIKE PROTEIN"/>
    <property type="match status" value="1"/>
</dbReference>
<dbReference type="Proteomes" id="UP001275932">
    <property type="component" value="Unassembled WGS sequence"/>
</dbReference>
<keyword evidence="1" id="KW-0802">TPR repeat</keyword>
<keyword evidence="3" id="KW-1185">Reference proteome</keyword>
<dbReference type="InterPro" id="IPR050767">
    <property type="entry name" value="Sel1_AlgK"/>
</dbReference>
<dbReference type="RefSeq" id="WP_370396566.1">
    <property type="nucleotide sequence ID" value="NZ_JALBUT010000002.1"/>
</dbReference>
<dbReference type="InterPro" id="IPR011990">
    <property type="entry name" value="TPR-like_helical_dom_sf"/>
</dbReference>
<dbReference type="PANTHER" id="PTHR11102:SF160">
    <property type="entry name" value="ERAD-ASSOCIATED E3 UBIQUITIN-PROTEIN LIGASE COMPONENT HRD3"/>
    <property type="match status" value="1"/>
</dbReference>
<dbReference type="Pfam" id="PF08238">
    <property type="entry name" value="Sel1"/>
    <property type="match status" value="7"/>
</dbReference>
<reference evidence="2 3" key="1">
    <citation type="submission" date="2022-03" db="EMBL/GenBank/DDBJ databases">
        <title>Novel taxa within the pig intestine.</title>
        <authorList>
            <person name="Wylensek D."/>
            <person name="Bishof K."/>
            <person name="Afrizal A."/>
            <person name="Clavel T."/>
        </authorList>
    </citation>
    <scope>NUCLEOTIDE SEQUENCE [LARGE SCALE GENOMIC DNA]</scope>
    <source>
        <strain evidence="2 3">CLA-KB-P66</strain>
    </source>
</reference>
<dbReference type="InterPro" id="IPR019734">
    <property type="entry name" value="TPR_rpt"/>
</dbReference>
<gene>
    <name evidence="2" type="ORF">MOX91_02870</name>
</gene>
<comment type="caution">
    <text evidence="2">The sequence shown here is derived from an EMBL/GenBank/DDBJ whole genome shotgun (WGS) entry which is preliminary data.</text>
</comment>
<evidence type="ECO:0000313" key="3">
    <source>
        <dbReference type="Proteomes" id="UP001275932"/>
    </source>
</evidence>
<dbReference type="InterPro" id="IPR006597">
    <property type="entry name" value="Sel1-like"/>
</dbReference>
<dbReference type="EMBL" id="JALBUT010000002">
    <property type="protein sequence ID" value="MDX8415122.1"/>
    <property type="molecule type" value="Genomic_DNA"/>
</dbReference>
<dbReference type="SMART" id="SM00671">
    <property type="entry name" value="SEL1"/>
    <property type="match status" value="7"/>
</dbReference>
<dbReference type="PROSITE" id="PS50005">
    <property type="entry name" value="TPR"/>
    <property type="match status" value="1"/>
</dbReference>
<evidence type="ECO:0000313" key="2">
    <source>
        <dbReference type="EMBL" id="MDX8415122.1"/>
    </source>
</evidence>
<feature type="repeat" description="TPR" evidence="1">
    <location>
        <begin position="543"/>
        <end position="576"/>
    </location>
</feature>